<dbReference type="PROSITE" id="PS50027">
    <property type="entry name" value="EGF_LAM_2"/>
    <property type="match status" value="3"/>
</dbReference>
<reference evidence="8 9" key="1">
    <citation type="submission" date="2021-06" db="EMBL/GenBank/DDBJ databases">
        <authorList>
            <person name="Palmer J.M."/>
        </authorList>
    </citation>
    <scope>NUCLEOTIDE SEQUENCE [LARGE SCALE GENOMIC DNA]</scope>
    <source>
        <strain evidence="8 9">XC_2019</strain>
        <tissue evidence="8">Muscle</tissue>
    </source>
</reference>
<keyword evidence="9" id="KW-1185">Reference proteome</keyword>
<keyword evidence="1" id="KW-0732">Signal</keyword>
<comment type="caution">
    <text evidence="8">The sequence shown here is derived from an EMBL/GenBank/DDBJ whole genome shotgun (WGS) entry which is preliminary data.</text>
</comment>
<evidence type="ECO:0000256" key="2">
    <source>
        <dbReference type="ARBA" id="ARBA00022737"/>
    </source>
</evidence>
<dbReference type="Gene3D" id="2.10.25.10">
    <property type="entry name" value="Laminin"/>
    <property type="match status" value="4"/>
</dbReference>
<dbReference type="InterPro" id="IPR000742">
    <property type="entry name" value="EGF"/>
</dbReference>
<feature type="disulfide bond" evidence="6">
    <location>
        <begin position="16"/>
        <end position="25"/>
    </location>
</feature>
<dbReference type="CDD" id="cd00055">
    <property type="entry name" value="EGF_Lam"/>
    <property type="match status" value="3"/>
</dbReference>
<evidence type="ECO:0000256" key="4">
    <source>
        <dbReference type="ARBA" id="ARBA00023180"/>
    </source>
</evidence>
<evidence type="ECO:0000256" key="1">
    <source>
        <dbReference type="ARBA" id="ARBA00022729"/>
    </source>
</evidence>
<keyword evidence="2" id="KW-0677">Repeat</keyword>
<dbReference type="EMBL" id="JAHRIN010080868">
    <property type="protein sequence ID" value="MEQ2219754.1"/>
    <property type="molecule type" value="Genomic_DNA"/>
</dbReference>
<feature type="non-terminal residue" evidence="8">
    <location>
        <position position="1"/>
    </location>
</feature>
<dbReference type="InterPro" id="IPR002049">
    <property type="entry name" value="LE_dom"/>
</dbReference>
<feature type="disulfide bond" evidence="6">
    <location>
        <begin position="192"/>
        <end position="201"/>
    </location>
</feature>
<sequence>INISCFSVSCPGACDCQDNTAGLSCERCKDGFYGDATQGTPGDCQPCPCPAGATCAVVNKTREVVCTNCPAGTTGTHRGLNTKRCGKRCELCDDGFFGDPLGQNGPVRPCHACQCSNNIDPNAVGNCNRENGECLKCIYHTTGFFCDRCKTGFYGNAQALNPADKCKPCSCSPLGTVDQQTSCSQVTGQCQCLPNVAQRDCSACLLGFFNLQSGNGCERSVPSRLTLSQNCSLI</sequence>
<dbReference type="Pfam" id="PF00053">
    <property type="entry name" value="EGF_laminin"/>
    <property type="match status" value="2"/>
</dbReference>
<dbReference type="InterPro" id="IPR050440">
    <property type="entry name" value="Laminin/Netrin_ECM"/>
</dbReference>
<evidence type="ECO:0000256" key="3">
    <source>
        <dbReference type="ARBA" id="ARBA00023157"/>
    </source>
</evidence>
<evidence type="ECO:0000313" key="9">
    <source>
        <dbReference type="Proteomes" id="UP001434883"/>
    </source>
</evidence>
<evidence type="ECO:0000256" key="5">
    <source>
        <dbReference type="ARBA" id="ARBA00023292"/>
    </source>
</evidence>
<gene>
    <name evidence="8" type="primary">LAMC1_3</name>
    <name evidence="8" type="ORF">XENOCAPTIV_023151</name>
</gene>
<keyword evidence="5 6" id="KW-0424">Laminin EGF-like domain</keyword>
<evidence type="ECO:0000256" key="6">
    <source>
        <dbReference type="PROSITE-ProRule" id="PRU00460"/>
    </source>
</evidence>
<protein>
    <submittedName>
        <fullName evidence="8">Laminin subunit gamma-1</fullName>
    </submittedName>
</protein>
<keyword evidence="3 6" id="KW-1015">Disulfide bond</keyword>
<feature type="domain" description="Laminin EGF-like" evidence="7">
    <location>
        <begin position="113"/>
        <end position="168"/>
    </location>
</feature>
<organism evidence="8 9">
    <name type="scientific">Xenoophorus captivus</name>
    <dbReference type="NCBI Taxonomy" id="1517983"/>
    <lineage>
        <taxon>Eukaryota</taxon>
        <taxon>Metazoa</taxon>
        <taxon>Chordata</taxon>
        <taxon>Craniata</taxon>
        <taxon>Vertebrata</taxon>
        <taxon>Euteleostomi</taxon>
        <taxon>Actinopterygii</taxon>
        <taxon>Neopterygii</taxon>
        <taxon>Teleostei</taxon>
        <taxon>Neoteleostei</taxon>
        <taxon>Acanthomorphata</taxon>
        <taxon>Ovalentaria</taxon>
        <taxon>Atherinomorphae</taxon>
        <taxon>Cyprinodontiformes</taxon>
        <taxon>Goodeidae</taxon>
        <taxon>Xenoophorus</taxon>
    </lineage>
</organism>
<dbReference type="SMART" id="SM00180">
    <property type="entry name" value="EGF_Lam"/>
    <property type="match status" value="4"/>
</dbReference>
<dbReference type="SMART" id="SM00181">
    <property type="entry name" value="EGF"/>
    <property type="match status" value="2"/>
</dbReference>
<feature type="domain" description="Laminin EGF-like" evidence="7">
    <location>
        <begin position="169"/>
        <end position="219"/>
    </location>
</feature>
<keyword evidence="4" id="KW-0325">Glycoprotein</keyword>
<dbReference type="PANTHER" id="PTHR10574:SF270">
    <property type="entry name" value="LAMININ SUBUNIT GAMMA-1"/>
    <property type="match status" value="1"/>
</dbReference>
<name>A0ABV0SGQ6_9TELE</name>
<feature type="disulfide bond" evidence="6">
    <location>
        <begin position="137"/>
        <end position="146"/>
    </location>
</feature>
<dbReference type="Pfam" id="PF24973">
    <property type="entry name" value="EGF_LMN_ATRN"/>
    <property type="match status" value="1"/>
</dbReference>
<dbReference type="PROSITE" id="PS01248">
    <property type="entry name" value="EGF_LAM_1"/>
    <property type="match status" value="2"/>
</dbReference>
<dbReference type="SUPFAM" id="SSF57196">
    <property type="entry name" value="EGF/Laminin"/>
    <property type="match status" value="3"/>
</dbReference>
<accession>A0ABV0SGQ6</accession>
<dbReference type="InterPro" id="IPR056863">
    <property type="entry name" value="LMN_ATRN_NET-like_EGF"/>
</dbReference>
<dbReference type="Proteomes" id="UP001434883">
    <property type="component" value="Unassembled WGS sequence"/>
</dbReference>
<feature type="domain" description="Laminin EGF-like" evidence="7">
    <location>
        <begin position="1"/>
        <end position="46"/>
    </location>
</feature>
<proteinExistence type="predicted"/>
<evidence type="ECO:0000259" key="7">
    <source>
        <dbReference type="PROSITE" id="PS50027"/>
    </source>
</evidence>
<evidence type="ECO:0000313" key="8">
    <source>
        <dbReference type="EMBL" id="MEQ2219754.1"/>
    </source>
</evidence>
<comment type="caution">
    <text evidence="6">Lacks conserved residue(s) required for the propagation of feature annotation.</text>
</comment>
<dbReference type="PANTHER" id="PTHR10574">
    <property type="entry name" value="NETRIN/LAMININ-RELATED"/>
    <property type="match status" value="1"/>
</dbReference>